<proteinExistence type="predicted"/>
<dbReference type="Gene3D" id="3.30.420.10">
    <property type="entry name" value="Ribonuclease H-like superfamily/Ribonuclease H"/>
    <property type="match status" value="1"/>
</dbReference>
<evidence type="ECO:0000313" key="2">
    <source>
        <dbReference type="Proteomes" id="UP000886998"/>
    </source>
</evidence>
<dbReference type="EMBL" id="BMAV01001595">
    <property type="protein sequence ID" value="GFY39944.1"/>
    <property type="molecule type" value="Genomic_DNA"/>
</dbReference>
<dbReference type="AlphaFoldDB" id="A0A8X6WT56"/>
<name>A0A8X6WT56_9ARAC</name>
<protein>
    <submittedName>
        <fullName evidence="1">Uncharacterized protein</fullName>
    </submittedName>
</protein>
<accession>A0A8X6WT56</accession>
<organism evidence="1 2">
    <name type="scientific">Trichonephila inaurata madagascariensis</name>
    <dbReference type="NCBI Taxonomy" id="2747483"/>
    <lineage>
        <taxon>Eukaryota</taxon>
        <taxon>Metazoa</taxon>
        <taxon>Ecdysozoa</taxon>
        <taxon>Arthropoda</taxon>
        <taxon>Chelicerata</taxon>
        <taxon>Arachnida</taxon>
        <taxon>Araneae</taxon>
        <taxon>Araneomorphae</taxon>
        <taxon>Entelegynae</taxon>
        <taxon>Araneoidea</taxon>
        <taxon>Nephilidae</taxon>
        <taxon>Trichonephila</taxon>
        <taxon>Trichonephila inaurata</taxon>
    </lineage>
</organism>
<sequence length="82" mass="9796">MTFCDFFLWGFIKDKVFVPPLPRDLVELRGRIRNEFSAVTREMLVRVWTEIENRLDICRVMKGAHIECLKGTTLVQRKKKRL</sequence>
<keyword evidence="2" id="KW-1185">Reference proteome</keyword>
<comment type="caution">
    <text evidence="1">The sequence shown here is derived from an EMBL/GenBank/DDBJ whole genome shotgun (WGS) entry which is preliminary data.</text>
</comment>
<reference evidence="1" key="1">
    <citation type="submission" date="2020-08" db="EMBL/GenBank/DDBJ databases">
        <title>Multicomponent nature underlies the extraordinary mechanical properties of spider dragline silk.</title>
        <authorList>
            <person name="Kono N."/>
            <person name="Nakamura H."/>
            <person name="Mori M."/>
            <person name="Yoshida Y."/>
            <person name="Ohtoshi R."/>
            <person name="Malay A.D."/>
            <person name="Moran D.A.P."/>
            <person name="Tomita M."/>
            <person name="Numata K."/>
            <person name="Arakawa K."/>
        </authorList>
    </citation>
    <scope>NUCLEOTIDE SEQUENCE</scope>
</reference>
<gene>
    <name evidence="1" type="primary">C0J52_26690</name>
    <name evidence="1" type="ORF">TNIN_84641</name>
</gene>
<dbReference type="InterPro" id="IPR036397">
    <property type="entry name" value="RNaseH_sf"/>
</dbReference>
<dbReference type="GO" id="GO:0003676">
    <property type="term" value="F:nucleic acid binding"/>
    <property type="evidence" value="ECO:0007669"/>
    <property type="project" value="InterPro"/>
</dbReference>
<dbReference type="PANTHER" id="PTHR47326:SF1">
    <property type="entry name" value="HTH PSQ-TYPE DOMAIN-CONTAINING PROTEIN"/>
    <property type="match status" value="1"/>
</dbReference>
<dbReference type="OrthoDB" id="6435261at2759"/>
<dbReference type="PANTHER" id="PTHR47326">
    <property type="entry name" value="TRANSPOSABLE ELEMENT TC3 TRANSPOSASE-LIKE PROTEIN"/>
    <property type="match status" value="1"/>
</dbReference>
<dbReference type="Proteomes" id="UP000886998">
    <property type="component" value="Unassembled WGS sequence"/>
</dbReference>
<evidence type="ECO:0000313" key="1">
    <source>
        <dbReference type="EMBL" id="GFY39944.1"/>
    </source>
</evidence>